<feature type="signal peptide" evidence="1">
    <location>
        <begin position="1"/>
        <end position="23"/>
    </location>
</feature>
<protein>
    <submittedName>
        <fullName evidence="3">DUF4136 domain-containing protein</fullName>
    </submittedName>
</protein>
<proteinExistence type="predicted"/>
<evidence type="ECO:0000313" key="4">
    <source>
        <dbReference type="Proteomes" id="UP001597533"/>
    </source>
</evidence>
<gene>
    <name evidence="3" type="ORF">ACFS5M_13670</name>
</gene>
<keyword evidence="4" id="KW-1185">Reference proteome</keyword>
<reference evidence="4" key="1">
    <citation type="journal article" date="2019" name="Int. J. Syst. Evol. Microbiol.">
        <title>The Global Catalogue of Microorganisms (GCM) 10K type strain sequencing project: providing services to taxonomists for standard genome sequencing and annotation.</title>
        <authorList>
            <consortium name="The Broad Institute Genomics Platform"/>
            <consortium name="The Broad Institute Genome Sequencing Center for Infectious Disease"/>
            <person name="Wu L."/>
            <person name="Ma J."/>
        </authorList>
    </citation>
    <scope>NUCLEOTIDE SEQUENCE [LARGE SCALE GENOMIC DNA]</scope>
    <source>
        <strain evidence="4">KCTC 32141</strain>
    </source>
</reference>
<dbReference type="Pfam" id="PF13590">
    <property type="entry name" value="DUF4136"/>
    <property type="match status" value="1"/>
</dbReference>
<comment type="caution">
    <text evidence="3">The sequence shown here is derived from an EMBL/GenBank/DDBJ whole genome shotgun (WGS) entry which is preliminary data.</text>
</comment>
<keyword evidence="1" id="KW-0732">Signal</keyword>
<name>A0ABW5WTV7_9FLAO</name>
<sequence>MKTFKSFSLIATLLVLGCAAPNAIISEYDETIDFNYYDTFVLCVEDFNINNTKHPELDNTYVRELIGLEVENNMEVLGYKTNVLQPQLQAGFKIAITEEEVMVRNCEVQEKLGYWETCTINNVIYTRETLIVYVSDINKNQVIWQATIPCELNKSKKRLQHYIKPLIEELFLEFPEVQK</sequence>
<dbReference type="EMBL" id="JBHUOV010000015">
    <property type="protein sequence ID" value="MFD2824726.1"/>
    <property type="molecule type" value="Genomic_DNA"/>
</dbReference>
<accession>A0ABW5WTV7</accession>
<dbReference type="Gene3D" id="3.30.160.670">
    <property type="match status" value="1"/>
</dbReference>
<feature type="domain" description="DUF4136" evidence="2">
    <location>
        <begin position="26"/>
        <end position="175"/>
    </location>
</feature>
<evidence type="ECO:0000259" key="2">
    <source>
        <dbReference type="Pfam" id="PF13590"/>
    </source>
</evidence>
<dbReference type="Proteomes" id="UP001597533">
    <property type="component" value="Unassembled WGS sequence"/>
</dbReference>
<feature type="chain" id="PRO_5047423666" evidence="1">
    <location>
        <begin position="24"/>
        <end position="179"/>
    </location>
</feature>
<evidence type="ECO:0000313" key="3">
    <source>
        <dbReference type="EMBL" id="MFD2824726.1"/>
    </source>
</evidence>
<dbReference type="RefSeq" id="WP_183489385.1">
    <property type="nucleotide sequence ID" value="NZ_JBHUOV010000015.1"/>
</dbReference>
<dbReference type="InterPro" id="IPR025411">
    <property type="entry name" value="DUF4136"/>
</dbReference>
<evidence type="ECO:0000256" key="1">
    <source>
        <dbReference type="SAM" id="SignalP"/>
    </source>
</evidence>
<dbReference type="PROSITE" id="PS51257">
    <property type="entry name" value="PROKAR_LIPOPROTEIN"/>
    <property type="match status" value="1"/>
</dbReference>
<organism evidence="3 4">
    <name type="scientific">Lacinutrix iliipiscaria</name>
    <dbReference type="NCBI Taxonomy" id="1230532"/>
    <lineage>
        <taxon>Bacteria</taxon>
        <taxon>Pseudomonadati</taxon>
        <taxon>Bacteroidota</taxon>
        <taxon>Flavobacteriia</taxon>
        <taxon>Flavobacteriales</taxon>
        <taxon>Flavobacteriaceae</taxon>
        <taxon>Lacinutrix</taxon>
    </lineage>
</organism>